<evidence type="ECO:0000313" key="3">
    <source>
        <dbReference type="Proteomes" id="UP000243887"/>
    </source>
</evidence>
<dbReference type="InterPro" id="IPR008969">
    <property type="entry name" value="CarboxyPept-like_regulatory"/>
</dbReference>
<gene>
    <name evidence="2" type="ORF">SAMN04487893_10576</name>
</gene>
<dbReference type="SUPFAM" id="SSF49464">
    <property type="entry name" value="Carboxypeptidase regulatory domain-like"/>
    <property type="match status" value="1"/>
</dbReference>
<feature type="signal peptide" evidence="1">
    <location>
        <begin position="1"/>
        <end position="19"/>
    </location>
</feature>
<dbReference type="EMBL" id="FORU01000005">
    <property type="protein sequence ID" value="SFJ29333.1"/>
    <property type="molecule type" value="Genomic_DNA"/>
</dbReference>
<evidence type="ECO:0000313" key="2">
    <source>
        <dbReference type="EMBL" id="SFJ29333.1"/>
    </source>
</evidence>
<dbReference type="AlphaFoldDB" id="A0A1I3Q5S0"/>
<dbReference type="OrthoDB" id="848221at2"/>
<dbReference type="STRING" id="1150112.SAMN04487893_10576"/>
<protein>
    <recommendedName>
        <fullName evidence="4">CarboxypepD_reg-like domain-containing protein</fullName>
    </recommendedName>
</protein>
<organism evidence="2 3">
    <name type="scientific">Myroides guanonis</name>
    <dbReference type="NCBI Taxonomy" id="1150112"/>
    <lineage>
        <taxon>Bacteria</taxon>
        <taxon>Pseudomonadati</taxon>
        <taxon>Bacteroidota</taxon>
        <taxon>Flavobacteriia</taxon>
        <taxon>Flavobacteriales</taxon>
        <taxon>Flavobacteriaceae</taxon>
        <taxon>Myroides</taxon>
    </lineage>
</organism>
<name>A0A1I3Q5S0_9FLAO</name>
<evidence type="ECO:0008006" key="4">
    <source>
        <dbReference type="Google" id="ProtNLM"/>
    </source>
</evidence>
<evidence type="ECO:0000256" key="1">
    <source>
        <dbReference type="SAM" id="SignalP"/>
    </source>
</evidence>
<sequence>MIKLFISALLLLLSSLGYTQNSITGTMKNSSDNTIHAYVSIGVVDKVMGTVSKEDGSFSMKINQSLKGTDIINSSLIGYQDYSISLNEFEASNKVFYLTPKSDVLPEISIIKKTINQYTIGSTEYGKMLFKFYHEYDSSKDDLLGREQAIIFDIENDIIIDKISFHIGCNEYQNIKLRLKLYDIVNGEPTTTFNQEDIIFEVSEGNKGLFTIDLQNYSIAVKDKKQIGVGLEWIEGLVEGEKPKCFGITYNTSKKKNHLFRPKSEATWQYLRQNMALQLDVTEIEIE</sequence>
<proteinExistence type="predicted"/>
<keyword evidence="1" id="KW-0732">Signal</keyword>
<accession>A0A1I3Q5S0</accession>
<feature type="chain" id="PRO_5017297318" description="CarboxypepD_reg-like domain-containing protein" evidence="1">
    <location>
        <begin position="20"/>
        <end position="287"/>
    </location>
</feature>
<dbReference type="Proteomes" id="UP000243887">
    <property type="component" value="Unassembled WGS sequence"/>
</dbReference>
<keyword evidence="3" id="KW-1185">Reference proteome</keyword>
<reference evidence="3" key="1">
    <citation type="submission" date="2016-10" db="EMBL/GenBank/DDBJ databases">
        <authorList>
            <person name="Varghese N."/>
            <person name="Submissions S."/>
        </authorList>
    </citation>
    <scope>NUCLEOTIDE SEQUENCE [LARGE SCALE GENOMIC DNA]</scope>
    <source>
        <strain evidence="3">DSM 26542</strain>
    </source>
</reference>
<dbReference type="RefSeq" id="WP_143077730.1">
    <property type="nucleotide sequence ID" value="NZ_FORU01000005.1"/>
</dbReference>